<keyword evidence="2" id="KW-1185">Reference proteome</keyword>
<evidence type="ECO:0000313" key="2">
    <source>
        <dbReference type="Proteomes" id="UP001472677"/>
    </source>
</evidence>
<dbReference type="EMBL" id="JBBPBM010000002">
    <property type="protein sequence ID" value="KAK8596866.1"/>
    <property type="molecule type" value="Genomic_DNA"/>
</dbReference>
<dbReference type="Proteomes" id="UP001472677">
    <property type="component" value="Unassembled WGS sequence"/>
</dbReference>
<name>A0ABR2G8E9_9ROSI</name>
<evidence type="ECO:0000313" key="1">
    <source>
        <dbReference type="EMBL" id="KAK8596866.1"/>
    </source>
</evidence>
<comment type="caution">
    <text evidence="1">The sequence shown here is derived from an EMBL/GenBank/DDBJ whole genome shotgun (WGS) entry which is preliminary data.</text>
</comment>
<sequence>MDNSPLDIDGFKDVLVQENVVQEGIGDIASLGVLSDVSSPIEQGVVGSKSECPRANLATSTMLNNGQEAGDELSLVHRLKSFKAFLRDWNSSSFGDVDRGIVRVTKHIDVLDNYCWDDMKSQEVVEKRKMLQGELWKLSRYMESI</sequence>
<proteinExistence type="predicted"/>
<reference evidence="1 2" key="1">
    <citation type="journal article" date="2024" name="G3 (Bethesda)">
        <title>Genome assembly of Hibiscus sabdariffa L. provides insights into metabolisms of medicinal natural products.</title>
        <authorList>
            <person name="Kim T."/>
        </authorList>
    </citation>
    <scope>NUCLEOTIDE SEQUENCE [LARGE SCALE GENOMIC DNA]</scope>
    <source>
        <strain evidence="1">TK-2024</strain>
        <tissue evidence="1">Old leaves</tissue>
    </source>
</reference>
<protein>
    <submittedName>
        <fullName evidence="1">Uncharacterized protein</fullName>
    </submittedName>
</protein>
<gene>
    <name evidence="1" type="ORF">V6N12_065345</name>
</gene>
<accession>A0ABR2G8E9</accession>
<organism evidence="1 2">
    <name type="scientific">Hibiscus sabdariffa</name>
    <name type="common">roselle</name>
    <dbReference type="NCBI Taxonomy" id="183260"/>
    <lineage>
        <taxon>Eukaryota</taxon>
        <taxon>Viridiplantae</taxon>
        <taxon>Streptophyta</taxon>
        <taxon>Embryophyta</taxon>
        <taxon>Tracheophyta</taxon>
        <taxon>Spermatophyta</taxon>
        <taxon>Magnoliopsida</taxon>
        <taxon>eudicotyledons</taxon>
        <taxon>Gunneridae</taxon>
        <taxon>Pentapetalae</taxon>
        <taxon>rosids</taxon>
        <taxon>malvids</taxon>
        <taxon>Malvales</taxon>
        <taxon>Malvaceae</taxon>
        <taxon>Malvoideae</taxon>
        <taxon>Hibiscus</taxon>
    </lineage>
</organism>